<evidence type="ECO:0000313" key="2">
    <source>
        <dbReference type="EMBL" id="GIJ01851.1"/>
    </source>
</evidence>
<sequence length="218" mass="24337">MTTSTSTDPGMRTLPDHLVAFGLVHVALRRDVRRLTAVADRVTPATAGRVRSWWSAVHDVVDWHHRTEDDIVWPELRRRVPGFAAAERTMDHHHADLEDALAAVVAALAPGADAGRLAPAARHLDRLLTEHLAAEEAIVFPAFADGMTKRQYLWMERRLIANASPAVLATLLPWLLDGADRRTAARMLRFVPPPLQVAAGTVLRWRYQRTVRPVLDLI</sequence>
<dbReference type="Gene3D" id="1.20.120.520">
    <property type="entry name" value="nmb1532 protein domain like"/>
    <property type="match status" value="1"/>
</dbReference>
<accession>A0A8J3Y4Y0</accession>
<keyword evidence="3" id="KW-1185">Reference proteome</keyword>
<dbReference type="Pfam" id="PF01814">
    <property type="entry name" value="Hemerythrin"/>
    <property type="match status" value="1"/>
</dbReference>
<reference evidence="2" key="1">
    <citation type="submission" date="2021-01" db="EMBL/GenBank/DDBJ databases">
        <title>Whole genome shotgun sequence of Spirilliplanes yamanashiensis NBRC 15828.</title>
        <authorList>
            <person name="Komaki H."/>
            <person name="Tamura T."/>
        </authorList>
    </citation>
    <scope>NUCLEOTIDE SEQUENCE</scope>
    <source>
        <strain evidence="2">NBRC 15828</strain>
    </source>
</reference>
<proteinExistence type="predicted"/>
<dbReference type="Proteomes" id="UP000652013">
    <property type="component" value="Unassembled WGS sequence"/>
</dbReference>
<protein>
    <recommendedName>
        <fullName evidence="1">Hemerythrin-like domain-containing protein</fullName>
    </recommendedName>
</protein>
<comment type="caution">
    <text evidence="2">The sequence shown here is derived from an EMBL/GenBank/DDBJ whole genome shotgun (WGS) entry which is preliminary data.</text>
</comment>
<name>A0A8J3Y4Y0_9ACTN</name>
<dbReference type="RefSeq" id="WP_203937168.1">
    <property type="nucleotide sequence ID" value="NZ_BAAAGJ010000005.1"/>
</dbReference>
<feature type="domain" description="Hemerythrin-like" evidence="1">
    <location>
        <begin position="25"/>
        <end position="142"/>
    </location>
</feature>
<evidence type="ECO:0000259" key="1">
    <source>
        <dbReference type="Pfam" id="PF01814"/>
    </source>
</evidence>
<organism evidence="2 3">
    <name type="scientific">Spirilliplanes yamanashiensis</name>
    <dbReference type="NCBI Taxonomy" id="42233"/>
    <lineage>
        <taxon>Bacteria</taxon>
        <taxon>Bacillati</taxon>
        <taxon>Actinomycetota</taxon>
        <taxon>Actinomycetes</taxon>
        <taxon>Micromonosporales</taxon>
        <taxon>Micromonosporaceae</taxon>
        <taxon>Spirilliplanes</taxon>
    </lineage>
</organism>
<dbReference type="EMBL" id="BOOY01000006">
    <property type="protein sequence ID" value="GIJ01851.1"/>
    <property type="molecule type" value="Genomic_DNA"/>
</dbReference>
<dbReference type="InterPro" id="IPR012312">
    <property type="entry name" value="Hemerythrin-like"/>
</dbReference>
<gene>
    <name evidence="2" type="ORF">Sya03_12030</name>
</gene>
<dbReference type="CDD" id="cd12108">
    <property type="entry name" value="Hr-like"/>
    <property type="match status" value="1"/>
</dbReference>
<evidence type="ECO:0000313" key="3">
    <source>
        <dbReference type="Proteomes" id="UP000652013"/>
    </source>
</evidence>
<dbReference type="AlphaFoldDB" id="A0A8J3Y4Y0"/>